<keyword evidence="2 3" id="KW-0732">Signal</keyword>
<dbReference type="InterPro" id="IPR018635">
    <property type="entry name" value="UPF0319"/>
</dbReference>
<sequence>MKFLKYVFALVALSVSSGAIADVTVKLHRDLEFMVINGEELGFNFGTQKEQVLPNGQNQLVIRMSKLLPNGSSHDKFNSRPIVVTFDASDTEFEFAPTRRIESERDISGFDQKPSVRIEGENHVEFHQGILLRGPGILPDLTRDLALYNKKNGMQGSVQTVVETSEVAVKASASVSATKATTATTAPSEVTNNSFILLQADFLRMSPEQQKAFLSWAVQNVK</sequence>
<dbReference type="AlphaFoldDB" id="A0A2N7L5X9"/>
<feature type="chain" id="PRO_5014937974" evidence="3">
    <location>
        <begin position="22"/>
        <end position="222"/>
    </location>
</feature>
<gene>
    <name evidence="4" type="ORF">BCT23_05940</name>
</gene>
<comment type="similarity">
    <text evidence="1">Belongs to the UPF0319 family.</text>
</comment>
<organism evidence="4 5">
    <name type="scientific">Enterovibrio norvegicus</name>
    <dbReference type="NCBI Taxonomy" id="188144"/>
    <lineage>
        <taxon>Bacteria</taxon>
        <taxon>Pseudomonadati</taxon>
        <taxon>Pseudomonadota</taxon>
        <taxon>Gammaproteobacteria</taxon>
        <taxon>Vibrionales</taxon>
        <taxon>Vibrionaceae</taxon>
        <taxon>Enterovibrio</taxon>
    </lineage>
</organism>
<reference evidence="5" key="1">
    <citation type="submission" date="2016-07" db="EMBL/GenBank/DDBJ databases">
        <title>Nontailed viruses are major unrecognized killers of bacteria in the ocean.</title>
        <authorList>
            <person name="Kauffman K."/>
            <person name="Hussain F."/>
            <person name="Yang J."/>
            <person name="Arevalo P."/>
            <person name="Brown J."/>
            <person name="Cutler M."/>
            <person name="Kelly L."/>
            <person name="Polz M.F."/>
        </authorList>
    </citation>
    <scope>NUCLEOTIDE SEQUENCE [LARGE SCALE GENOMIC DNA]</scope>
    <source>
        <strain evidence="5">10N.261.45.A10</strain>
    </source>
</reference>
<feature type="signal peptide" evidence="3">
    <location>
        <begin position="1"/>
        <end position="21"/>
    </location>
</feature>
<protein>
    <submittedName>
        <fullName evidence="4">Uncharacterized protein</fullName>
    </submittedName>
</protein>
<comment type="caution">
    <text evidence="4">The sequence shown here is derived from an EMBL/GenBank/DDBJ whole genome shotgun (WGS) entry which is preliminary data.</text>
</comment>
<proteinExistence type="inferred from homology"/>
<name>A0A2N7L5X9_9GAMM</name>
<accession>A0A2N7L5X9</accession>
<evidence type="ECO:0000313" key="4">
    <source>
        <dbReference type="EMBL" id="PMN89042.1"/>
    </source>
</evidence>
<dbReference type="Pfam" id="PF09829">
    <property type="entry name" value="DUF2057"/>
    <property type="match status" value="1"/>
</dbReference>
<evidence type="ECO:0000256" key="3">
    <source>
        <dbReference type="SAM" id="SignalP"/>
    </source>
</evidence>
<dbReference type="EMBL" id="MDAL01000049">
    <property type="protein sequence ID" value="PMN89042.1"/>
    <property type="molecule type" value="Genomic_DNA"/>
</dbReference>
<dbReference type="RefSeq" id="WP_102391983.1">
    <property type="nucleotide sequence ID" value="NZ_MDAL01000049.1"/>
</dbReference>
<evidence type="ECO:0000313" key="5">
    <source>
        <dbReference type="Proteomes" id="UP000235387"/>
    </source>
</evidence>
<evidence type="ECO:0000256" key="2">
    <source>
        <dbReference type="ARBA" id="ARBA00022729"/>
    </source>
</evidence>
<evidence type="ECO:0000256" key="1">
    <source>
        <dbReference type="ARBA" id="ARBA00008490"/>
    </source>
</evidence>
<dbReference type="PANTHER" id="PTHR38108">
    <property type="entry name" value="UPF0319 PROTEIN YCCT"/>
    <property type="match status" value="1"/>
</dbReference>
<dbReference type="PANTHER" id="PTHR38108:SF1">
    <property type="entry name" value="UPF0319 PROTEIN YCCT"/>
    <property type="match status" value="1"/>
</dbReference>
<dbReference type="Proteomes" id="UP000235387">
    <property type="component" value="Unassembled WGS sequence"/>
</dbReference>